<comment type="caution">
    <text evidence="2">The sequence shown here is derived from an EMBL/GenBank/DDBJ whole genome shotgun (WGS) entry which is preliminary data.</text>
</comment>
<organism evidence="2 3">
    <name type="scientific">Acinetobacter baumannii</name>
    <dbReference type="NCBI Taxonomy" id="470"/>
    <lineage>
        <taxon>Bacteria</taxon>
        <taxon>Pseudomonadati</taxon>
        <taxon>Pseudomonadota</taxon>
        <taxon>Gammaproteobacteria</taxon>
        <taxon>Moraxellales</taxon>
        <taxon>Moraxellaceae</taxon>
        <taxon>Acinetobacter</taxon>
        <taxon>Acinetobacter calcoaceticus/baumannii complex</taxon>
    </lineage>
</organism>
<feature type="region of interest" description="Disordered" evidence="1">
    <location>
        <begin position="63"/>
        <end position="82"/>
    </location>
</feature>
<protein>
    <submittedName>
        <fullName evidence="2">Uncharacterized protein</fullName>
    </submittedName>
</protein>
<name>A0AB73FA39_ACIBA</name>
<evidence type="ECO:0000313" key="3">
    <source>
        <dbReference type="Proteomes" id="UP000051322"/>
    </source>
</evidence>
<dbReference type="EMBL" id="LLFE01000174">
    <property type="protein sequence ID" value="KQD11404.1"/>
    <property type="molecule type" value="Genomic_DNA"/>
</dbReference>
<evidence type="ECO:0000256" key="1">
    <source>
        <dbReference type="SAM" id="MobiDB-lite"/>
    </source>
</evidence>
<dbReference type="AlphaFoldDB" id="A0AB73FA39"/>
<evidence type="ECO:0000313" key="2">
    <source>
        <dbReference type="EMBL" id="KQD11404.1"/>
    </source>
</evidence>
<gene>
    <name evidence="2" type="ORF">APD06_06600</name>
</gene>
<proteinExistence type="predicted"/>
<reference evidence="2 3" key="1">
    <citation type="submission" date="2015-10" db="EMBL/GenBank/DDBJ databases">
        <title>The utility of whole genome sequencing in characterizing Acinetobacter epidemiology and analyzing hospital outbreaks.</title>
        <authorList>
            <person name="Ozer E.A."/>
            <person name="Fitzpatrick M.A."/>
            <person name="Hauser A.R."/>
        </authorList>
    </citation>
    <scope>NUCLEOTIDE SEQUENCE [LARGE SCALE GENOMIC DNA]</scope>
    <source>
        <strain evidence="2 3">ABBL059</strain>
    </source>
</reference>
<accession>A0AB73FA39</accession>
<dbReference type="Proteomes" id="UP000051322">
    <property type="component" value="Unassembled WGS sequence"/>
</dbReference>
<sequence>MPFSLLKSAPDTAGAPTRWAWRQGDVRQKWAGMKRLRCHRISQFPQALDALWRRIRAPATNPVAPAARAAAKRPATAAPATG</sequence>